<dbReference type="Gene3D" id="6.20.50.160">
    <property type="match status" value="1"/>
</dbReference>
<dbReference type="RefSeq" id="XP_058980675.1">
    <property type="nucleotide sequence ID" value="XM_059124692.1"/>
</dbReference>
<reference evidence="9" key="1">
    <citation type="submission" date="2025-08" db="UniProtKB">
        <authorList>
            <consortium name="RefSeq"/>
        </authorList>
    </citation>
    <scope>IDENTIFICATION</scope>
    <source>
        <strain evidence="9">Aabys</strain>
        <tissue evidence="9">Whole body</tissue>
    </source>
</reference>
<evidence type="ECO:0000313" key="9">
    <source>
        <dbReference type="RefSeq" id="XP_058980675.1"/>
    </source>
</evidence>
<dbReference type="InterPro" id="IPR001599">
    <property type="entry name" value="Macroglobln_a2"/>
</dbReference>
<keyword evidence="8" id="KW-1185">Reference proteome</keyword>
<dbReference type="InterPro" id="IPR036595">
    <property type="entry name" value="A-macroglobulin_rcpt-bd_sf"/>
</dbReference>
<dbReference type="Pfam" id="PF00207">
    <property type="entry name" value="A2M"/>
    <property type="match status" value="1"/>
</dbReference>
<feature type="domain" description="Alpha-2-macroglobulin bait region" evidence="5">
    <location>
        <begin position="490"/>
        <end position="624"/>
    </location>
</feature>
<feature type="domain" description="Alpha-macroglobulin receptor-binding" evidence="7">
    <location>
        <begin position="1341"/>
        <end position="1431"/>
    </location>
</feature>
<proteinExistence type="predicted"/>
<dbReference type="Pfam" id="PF21412">
    <property type="entry name" value="TEP1_CUB2"/>
    <property type="match status" value="1"/>
</dbReference>
<dbReference type="InterPro" id="IPR002890">
    <property type="entry name" value="MG2"/>
</dbReference>
<dbReference type="InterPro" id="IPR009048">
    <property type="entry name" value="A-macroglobulin_rcpt-bd"/>
</dbReference>
<dbReference type="PANTHER" id="PTHR11412">
    <property type="entry name" value="MACROGLOBULIN / COMPLEMENT"/>
    <property type="match status" value="1"/>
</dbReference>
<feature type="signal peptide" evidence="4">
    <location>
        <begin position="1"/>
        <end position="27"/>
    </location>
</feature>
<dbReference type="Gene3D" id="2.60.120.1540">
    <property type="match status" value="1"/>
</dbReference>
<dbReference type="InterPro" id="IPR049135">
    <property type="entry name" value="TEP1_CUB2"/>
</dbReference>
<dbReference type="SMART" id="SM01360">
    <property type="entry name" value="A2M"/>
    <property type="match status" value="1"/>
</dbReference>
<evidence type="ECO:0000259" key="6">
    <source>
        <dbReference type="SMART" id="SM01360"/>
    </source>
</evidence>
<dbReference type="InterPro" id="IPR011626">
    <property type="entry name" value="Alpha-macroglobulin_TED"/>
</dbReference>
<evidence type="ECO:0000313" key="8">
    <source>
        <dbReference type="Proteomes" id="UP001652621"/>
    </source>
</evidence>
<keyword evidence="2" id="KW-0882">Thioester bond</keyword>
<dbReference type="SUPFAM" id="SSF49410">
    <property type="entry name" value="Alpha-macroglobulin receptor domain"/>
    <property type="match status" value="1"/>
</dbReference>
<accession>A0ABM3V4G6</accession>
<evidence type="ECO:0000256" key="2">
    <source>
        <dbReference type="ARBA" id="ARBA00022966"/>
    </source>
</evidence>
<feature type="domain" description="Alpha-2-macroglobulin" evidence="6">
    <location>
        <begin position="729"/>
        <end position="820"/>
    </location>
</feature>
<dbReference type="Pfam" id="PF07703">
    <property type="entry name" value="A2M_BRD"/>
    <property type="match status" value="1"/>
</dbReference>
<evidence type="ECO:0000259" key="5">
    <source>
        <dbReference type="SMART" id="SM01359"/>
    </source>
</evidence>
<organism evidence="8 9">
    <name type="scientific">Musca domestica</name>
    <name type="common">House fly</name>
    <dbReference type="NCBI Taxonomy" id="7370"/>
    <lineage>
        <taxon>Eukaryota</taxon>
        <taxon>Metazoa</taxon>
        <taxon>Ecdysozoa</taxon>
        <taxon>Arthropoda</taxon>
        <taxon>Hexapoda</taxon>
        <taxon>Insecta</taxon>
        <taxon>Pterygota</taxon>
        <taxon>Neoptera</taxon>
        <taxon>Endopterygota</taxon>
        <taxon>Diptera</taxon>
        <taxon>Brachycera</taxon>
        <taxon>Muscomorpha</taxon>
        <taxon>Muscoidea</taxon>
        <taxon>Muscidae</taxon>
        <taxon>Musca</taxon>
    </lineage>
</organism>
<dbReference type="GeneID" id="101892551"/>
<dbReference type="SMART" id="SM01359">
    <property type="entry name" value="A2M_N_2"/>
    <property type="match status" value="1"/>
</dbReference>
<evidence type="ECO:0000256" key="4">
    <source>
        <dbReference type="SAM" id="SignalP"/>
    </source>
</evidence>
<dbReference type="Gene3D" id="2.60.40.2950">
    <property type="match status" value="1"/>
</dbReference>
<dbReference type="Gene3D" id="2.60.40.10">
    <property type="entry name" value="Immunoglobulins"/>
    <property type="match status" value="1"/>
</dbReference>
<dbReference type="InterPro" id="IPR041555">
    <property type="entry name" value="MG3"/>
</dbReference>
<dbReference type="Pfam" id="PF07677">
    <property type="entry name" value="A2M_recep"/>
    <property type="match status" value="1"/>
</dbReference>
<evidence type="ECO:0000256" key="1">
    <source>
        <dbReference type="ARBA" id="ARBA00022729"/>
    </source>
</evidence>
<dbReference type="Pfam" id="PF07678">
    <property type="entry name" value="TED_complement"/>
    <property type="match status" value="1"/>
</dbReference>
<dbReference type="Pfam" id="PF01835">
    <property type="entry name" value="MG2"/>
    <property type="match status" value="1"/>
</dbReference>
<name>A0ABM3V4G6_MUSDO</name>
<dbReference type="PANTHER" id="PTHR11412:SF136">
    <property type="entry name" value="CD109 ANTIGEN"/>
    <property type="match status" value="1"/>
</dbReference>
<feature type="chain" id="PRO_5045510977" evidence="4">
    <location>
        <begin position="28"/>
        <end position="1440"/>
    </location>
</feature>
<dbReference type="Gene3D" id="2.60.40.1930">
    <property type="match status" value="2"/>
</dbReference>
<dbReference type="Proteomes" id="UP001652621">
    <property type="component" value="Unplaced"/>
</dbReference>
<dbReference type="Gene3D" id="2.60.40.690">
    <property type="entry name" value="Alpha-macroglobulin, receptor-binding domain"/>
    <property type="match status" value="1"/>
</dbReference>
<keyword evidence="3" id="KW-1015">Disulfide bond</keyword>
<evidence type="ECO:0000256" key="3">
    <source>
        <dbReference type="ARBA" id="ARBA00023157"/>
    </source>
</evidence>
<protein>
    <submittedName>
        <fullName evidence="9">Thioester-containing protein 1 allele R1</fullName>
    </submittedName>
</protein>
<keyword evidence="1 4" id="KW-0732">Signal</keyword>
<sequence>MAEFKKMEQMFCFILVLLQILVGGVQANGYYTIVAPGTIQSATEYRVAVAAFDTYETARIKIGISGPSYNETKTIEIPVMGSQLVDFEVPKLREGIYELQTEGLQGLIFRRNATLIFEPYSINVYIQTDKALYRPGDLVQYRIIALDAGAKPARFFEPLTLVIKDSEGNRIKKIKNLEFSKGVHKGKLQLSEHTMLGKWSIEILDVEEPRDQPQVPMYPGFSRHPNPNILPKAKSTKHFEVARYVLPKFSVAIESDKKVAILDRSFKITIRSKYVHGRPVNGHVSVTAYFAGYHGNNGGWPKAEKHMDLVNGKAVTEFHFMQDIILEQYQPVLNLLAIVTEQHTGLQQNSTTTIELDVARYSIDVPQLETSYVANKPFEIRAIIKKLNGQPITNARCTAKLLLDYQPDNYRYNQFQTLIFEADVDRNGLAIFKLNFTRPTYYTAAIMYEEKTQAIGGFAVVEPNAWDVKEKPKHSAPGHVTTVRSAVGPLKVSSRTNNLKLGEEIVLDIASDDPLPYFCYTIMSRGKIVQHDVVTVGGGRKSYELKIQPTFEMAPEVKIFAYLIDDGEMKSSTMTLKVPGTFRNQLLIDSPLAANASDEITLNIKTDPDSYVGLLAVDQSVLLMKSDNDLNGKEIFKDLDKFQSQSPNSNGRHNMYPGKDSGFVTITNGCYQHTVVNHYAERQHYYPVGMTASAPASMSYSAHRATGASYGAPNQLFVNTLWRHGFSMILKGELFNTDSNGWANFTKTIPDTMTSWIISGFSLNEKTGFGITEKPINITVSHRFFVTTSLPYAVKRGEILQIPAVVFNNMNVDVEAEVSLENSHDEFDFVNAQGEIMTEPRLSHQLEVKSNSEASVSFRIYPKVVGEITLTLKAISPLAGDAIQQKLKVEPEGITQYKKEVRFLNSKQSESLSHTFEAQIPSNAVGDSEYLELIAVGDIVGPALENFENTEKMPFFGGGAEDNIMVFTRNLLILQYLEIMQLERPQLKESIKSNMETAYQRQLSYKLANGGYCRFSRYYCRDQTDNRVTAQVARSFIQAQKYITIDRKIIDKALEYLADMQTANGGIARSGYNFDGSEGMIETTAHVLLAFLEDKDYRTRYRQQISKGVQYLAHNSHDIPDNSSLALTSLVFHKVNHPSLTRSLEHLDFLWTYWSTLNLRHERDDLETMAYYLQILLETSVTSADDNRLLAIVKFLINRDNNQGGYAAGAVTTLESLVKFAQKYNTAAKDNINIQFEARNQAETLVSQNSFQINGEDDIHLKSFELPKETRKLSVSAQGAGSGLLQFTYRYNVMSAEENTGFNLTYELRSDDSKDYLQMTICAEYTPLDIEGEEEEDGIASNMAVMDIHLPSGYKIHENVLEKLLDVERIQNVNGLNENTMIRVYFDSLARGQRQCLTTTADRYHQVEKLQPAVITIYDYYDITKRAMIFYDIKNALSVE</sequence>
<dbReference type="Pfam" id="PF17791">
    <property type="entry name" value="MG3"/>
    <property type="match status" value="1"/>
</dbReference>
<dbReference type="InterPro" id="IPR008930">
    <property type="entry name" value="Terpenoid_cyclase/PrenylTrfase"/>
</dbReference>
<dbReference type="SUPFAM" id="SSF48239">
    <property type="entry name" value="Terpenoid cyclases/Protein prenyltransferases"/>
    <property type="match status" value="1"/>
</dbReference>
<dbReference type="InterPro" id="IPR011625">
    <property type="entry name" value="A2M_N_BRD"/>
</dbReference>
<dbReference type="Gene3D" id="2.20.130.20">
    <property type="match status" value="1"/>
</dbReference>
<dbReference type="Gene3D" id="1.50.10.20">
    <property type="match status" value="1"/>
</dbReference>
<dbReference type="SMART" id="SM01361">
    <property type="entry name" value="A2M_recep"/>
    <property type="match status" value="1"/>
</dbReference>
<dbReference type="InterPro" id="IPR050473">
    <property type="entry name" value="A2M/Complement_sys"/>
</dbReference>
<gene>
    <name evidence="9" type="primary">LOC101892551</name>
</gene>
<dbReference type="Gene3D" id="2.60.40.1940">
    <property type="match status" value="1"/>
</dbReference>
<evidence type="ECO:0000259" key="7">
    <source>
        <dbReference type="SMART" id="SM01361"/>
    </source>
</evidence>
<dbReference type="InterPro" id="IPR013783">
    <property type="entry name" value="Ig-like_fold"/>
</dbReference>